<protein>
    <submittedName>
        <fullName evidence="2">Uncharacterized protein</fullName>
    </submittedName>
</protein>
<dbReference type="EMBL" id="ACDP02000026">
    <property type="protein sequence ID" value="EEO27402.1"/>
    <property type="molecule type" value="Genomic_DNA"/>
</dbReference>
<dbReference type="PROSITE" id="PS51257">
    <property type="entry name" value="PROKAR_LIPOPROTEIN"/>
    <property type="match status" value="1"/>
</dbReference>
<gene>
    <name evidence="2" type="ORF">OFAG_00555</name>
</gene>
<dbReference type="RefSeq" id="WP_005876375.1">
    <property type="nucleotide sequence ID" value="NZ_CABMNL010000001.1"/>
</dbReference>
<keyword evidence="3" id="KW-1185">Reference proteome</keyword>
<evidence type="ECO:0000256" key="1">
    <source>
        <dbReference type="SAM" id="SignalP"/>
    </source>
</evidence>
<organism evidence="2 3">
    <name type="scientific">Oxalobacter paraformigenes</name>
    <dbReference type="NCBI Taxonomy" id="556268"/>
    <lineage>
        <taxon>Bacteria</taxon>
        <taxon>Pseudomonadati</taxon>
        <taxon>Pseudomonadota</taxon>
        <taxon>Betaproteobacteria</taxon>
        <taxon>Burkholderiales</taxon>
        <taxon>Oxalobacteraceae</taxon>
        <taxon>Oxalobacter</taxon>
    </lineage>
</organism>
<name>C3X2G6_9BURK</name>
<accession>C3X2G6</accession>
<keyword evidence="1" id="KW-0732">Signal</keyword>
<feature type="signal peptide" evidence="1">
    <location>
        <begin position="1"/>
        <end position="18"/>
    </location>
</feature>
<dbReference type="Pfam" id="PF04170">
    <property type="entry name" value="NlpE"/>
    <property type="match status" value="1"/>
</dbReference>
<dbReference type="Proteomes" id="UP000003973">
    <property type="component" value="Unassembled WGS sequence"/>
</dbReference>
<evidence type="ECO:0000313" key="2">
    <source>
        <dbReference type="EMBL" id="EEO27402.1"/>
    </source>
</evidence>
<sequence>MKRAICLFLAFLSLSLLAGCHEKPSADIRTPNGIYTGTLPCQNCTGLETAATFNSDGRVVKSMLYEGTDKPFSTETGQWKMDDQGKVTAVFPSGTHYFRAGPETVEILDGNGKPYPAGSGQYTLQKLRPRDSVFFAGNWFLDGYNGEGYRQIMKIRGETVNDVIVDIDFSGARKGCRFRSKGHISNGQIEIPLNNAEAGMGGTLIIRPSRENDTLSLFTLNPDDRNELMYFCGGGGSLAGDYKKAHRNVKDKGSSR</sequence>
<comment type="caution">
    <text evidence="2">The sequence shown here is derived from an EMBL/GenBank/DDBJ whole genome shotgun (WGS) entry which is preliminary data.</text>
</comment>
<dbReference type="InterPro" id="IPR007298">
    <property type="entry name" value="Cu-R_lipoprotein_NlpE"/>
</dbReference>
<dbReference type="HOGENOM" id="CLU_1097324_0_0_4"/>
<feature type="chain" id="PRO_5002932747" evidence="1">
    <location>
        <begin position="19"/>
        <end position="256"/>
    </location>
</feature>
<dbReference type="Gene3D" id="2.40.128.640">
    <property type="match status" value="1"/>
</dbReference>
<reference evidence="2" key="1">
    <citation type="submission" date="2011-10" db="EMBL/GenBank/DDBJ databases">
        <title>The Genome Sequence of Oxalobacter formigenes HOxBLS.</title>
        <authorList>
            <consortium name="The Broad Institute Genome Sequencing Platform"/>
            <person name="Earl A."/>
            <person name="Ward D."/>
            <person name="Feldgarden M."/>
            <person name="Gevers D."/>
            <person name="Allison M.J."/>
            <person name="Humphrey S."/>
            <person name="Young S.K."/>
            <person name="Zeng Q."/>
            <person name="Gargeya S."/>
            <person name="Fitzgerald M."/>
            <person name="Haas B."/>
            <person name="Abouelleil A."/>
            <person name="Alvarado L."/>
            <person name="Arachchi H.M."/>
            <person name="Berlin A."/>
            <person name="Brown A."/>
            <person name="Chapman S.B."/>
            <person name="Chen Z."/>
            <person name="Dunbar C."/>
            <person name="Freedman E."/>
            <person name="Gearin G."/>
            <person name="Goldberg J."/>
            <person name="Griggs A."/>
            <person name="Gujja S."/>
            <person name="Heiman D."/>
            <person name="Howarth C."/>
            <person name="Larson L."/>
            <person name="Lui A."/>
            <person name="MacDonald P.J.P."/>
            <person name="Montmayeur A."/>
            <person name="Murphy C."/>
            <person name="Neiman D."/>
            <person name="Pearson M."/>
            <person name="Priest M."/>
            <person name="Roberts A."/>
            <person name="Saif S."/>
            <person name="Shea T."/>
            <person name="Shenoy N."/>
            <person name="Sisk P."/>
            <person name="Stolte C."/>
            <person name="Sykes S."/>
            <person name="Wortman J."/>
            <person name="Nusbaum C."/>
            <person name="Birren B."/>
        </authorList>
    </citation>
    <scope>NUCLEOTIDE SEQUENCE [LARGE SCALE GENOMIC DNA]</scope>
    <source>
        <strain evidence="2">HOxBLS</strain>
    </source>
</reference>
<evidence type="ECO:0000313" key="3">
    <source>
        <dbReference type="Proteomes" id="UP000003973"/>
    </source>
</evidence>
<proteinExistence type="predicted"/>
<dbReference type="AlphaFoldDB" id="C3X2G6"/>